<proteinExistence type="inferred from homology"/>
<evidence type="ECO:0000313" key="7">
    <source>
        <dbReference type="Proteomes" id="UP000245020"/>
    </source>
</evidence>
<feature type="domain" description="ABC transporter" evidence="5">
    <location>
        <begin position="4"/>
        <end position="230"/>
    </location>
</feature>
<dbReference type="OrthoDB" id="9806726at2"/>
<evidence type="ECO:0000256" key="3">
    <source>
        <dbReference type="ARBA" id="ARBA00022741"/>
    </source>
</evidence>
<dbReference type="Proteomes" id="UP000245020">
    <property type="component" value="Unassembled WGS sequence"/>
</dbReference>
<dbReference type="AlphaFoldDB" id="A0A2U2AF86"/>
<dbReference type="GO" id="GO:0005524">
    <property type="term" value="F:ATP binding"/>
    <property type="evidence" value="ECO:0007669"/>
    <property type="project" value="UniProtKB-KW"/>
</dbReference>
<protein>
    <submittedName>
        <fullName evidence="6">ABC transporter</fullName>
    </submittedName>
</protein>
<dbReference type="InterPro" id="IPR003593">
    <property type="entry name" value="AAA+_ATPase"/>
</dbReference>
<keyword evidence="3" id="KW-0547">Nucleotide-binding</keyword>
<keyword evidence="2" id="KW-0813">Transport</keyword>
<dbReference type="SUPFAM" id="SSF52540">
    <property type="entry name" value="P-loop containing nucleoside triphosphate hydrolases"/>
    <property type="match status" value="1"/>
</dbReference>
<sequence>MNALEISNLTVTYKKFPVVHHLSVVFPKGESSAIIGPNGAGKSTLLKAVMGLVPFSEGEIIKSVNCKVSYLSQISEIRRDLPLTLFELVSAGALDQMGLLGRLSKEAYDRVEAALAFVGLEHFGDRSIDSLSGGQFQKALFARIVVEEADLILLDEPFNAMDARTTQELCGLIAKWEALGKTVITVLHDLTLAKQYFSNTLILAREKIAFGHSCDVINDQNLLKAESVSLGWESDAWCEVP</sequence>
<accession>A0A2U2AF86</accession>
<dbReference type="Gene3D" id="3.40.50.300">
    <property type="entry name" value="P-loop containing nucleotide triphosphate hydrolases"/>
    <property type="match status" value="1"/>
</dbReference>
<reference evidence="7" key="1">
    <citation type="submission" date="2018-05" db="EMBL/GenBank/DDBJ databases">
        <title>Ignatzschineria dubaiensis sp. nov., isolated from necrotic foot tissues of dromedaries (Camelus dromedarius) and associated maggots in Dubai, United Arab Emirates.</title>
        <authorList>
            <person name="Tsang C.C."/>
            <person name="Tang J.Y.M."/>
            <person name="Fong J.Y.H."/>
            <person name="Kinne J."/>
            <person name="Lee H.H."/>
            <person name="Joseph M."/>
            <person name="Jose S."/>
            <person name="Schuster R.K."/>
            <person name="Tang Y."/>
            <person name="Sivakumar S."/>
            <person name="Chen J.H.K."/>
            <person name="Teng J.L.L."/>
            <person name="Lau S.K.P."/>
            <person name="Wernery U."/>
            <person name="Woo P.C.Y."/>
        </authorList>
    </citation>
    <scope>NUCLEOTIDE SEQUENCE [LARGE SCALE GENOMIC DNA]</scope>
    <source>
        <strain evidence="7">KCTC 22644</strain>
    </source>
</reference>
<comment type="similarity">
    <text evidence="1">Belongs to the ABC transporter superfamily.</text>
</comment>
<dbReference type="RefSeq" id="WP_109189204.1">
    <property type="nucleotide sequence ID" value="NZ_BMYA01000003.1"/>
</dbReference>
<evidence type="ECO:0000256" key="1">
    <source>
        <dbReference type="ARBA" id="ARBA00005417"/>
    </source>
</evidence>
<evidence type="ECO:0000256" key="2">
    <source>
        <dbReference type="ARBA" id="ARBA00022448"/>
    </source>
</evidence>
<dbReference type="PROSITE" id="PS00211">
    <property type="entry name" value="ABC_TRANSPORTER_1"/>
    <property type="match status" value="1"/>
</dbReference>
<dbReference type="PANTHER" id="PTHR42734:SF5">
    <property type="entry name" value="IRON TRANSPORT SYSTEM ATP-BINDING PROTEIN HI_0361-RELATED"/>
    <property type="match status" value="1"/>
</dbReference>
<comment type="caution">
    <text evidence="6">The sequence shown here is derived from an EMBL/GenBank/DDBJ whole genome shotgun (WGS) entry which is preliminary data.</text>
</comment>
<dbReference type="PROSITE" id="PS50893">
    <property type="entry name" value="ABC_TRANSPORTER_2"/>
    <property type="match status" value="1"/>
</dbReference>
<evidence type="ECO:0000256" key="4">
    <source>
        <dbReference type="ARBA" id="ARBA00022840"/>
    </source>
</evidence>
<keyword evidence="4" id="KW-0067">ATP-binding</keyword>
<name>A0A2U2AF86_9GAMM</name>
<dbReference type="PANTHER" id="PTHR42734">
    <property type="entry name" value="METAL TRANSPORT SYSTEM ATP-BINDING PROTEIN TM_0124-RELATED"/>
    <property type="match status" value="1"/>
</dbReference>
<dbReference type="SMART" id="SM00382">
    <property type="entry name" value="AAA"/>
    <property type="match status" value="1"/>
</dbReference>
<dbReference type="Pfam" id="PF00005">
    <property type="entry name" value="ABC_tran"/>
    <property type="match status" value="1"/>
</dbReference>
<dbReference type="InterPro" id="IPR003439">
    <property type="entry name" value="ABC_transporter-like_ATP-bd"/>
</dbReference>
<dbReference type="InterPro" id="IPR027417">
    <property type="entry name" value="P-loop_NTPase"/>
</dbReference>
<dbReference type="EMBL" id="QEWQ01000003">
    <property type="protein sequence ID" value="PWD81313.1"/>
    <property type="molecule type" value="Genomic_DNA"/>
</dbReference>
<dbReference type="InterPro" id="IPR050153">
    <property type="entry name" value="Metal_Ion_Import_ABC"/>
</dbReference>
<gene>
    <name evidence="6" type="ORF">DC083_05340</name>
</gene>
<dbReference type="InterPro" id="IPR017871">
    <property type="entry name" value="ABC_transporter-like_CS"/>
</dbReference>
<evidence type="ECO:0000313" key="6">
    <source>
        <dbReference type="EMBL" id="PWD81313.1"/>
    </source>
</evidence>
<dbReference type="CDD" id="cd03235">
    <property type="entry name" value="ABC_Metallic_Cations"/>
    <property type="match status" value="1"/>
</dbReference>
<dbReference type="GO" id="GO:0016887">
    <property type="term" value="F:ATP hydrolysis activity"/>
    <property type="evidence" value="ECO:0007669"/>
    <property type="project" value="InterPro"/>
</dbReference>
<evidence type="ECO:0000259" key="5">
    <source>
        <dbReference type="PROSITE" id="PS50893"/>
    </source>
</evidence>
<organism evidence="6 7">
    <name type="scientific">Ignatzschineria ureiclastica</name>
    <dbReference type="NCBI Taxonomy" id="472582"/>
    <lineage>
        <taxon>Bacteria</taxon>
        <taxon>Pseudomonadati</taxon>
        <taxon>Pseudomonadota</taxon>
        <taxon>Gammaproteobacteria</taxon>
        <taxon>Cardiobacteriales</taxon>
        <taxon>Ignatzschineriaceae</taxon>
        <taxon>Ignatzschineria</taxon>
    </lineage>
</organism>
<keyword evidence="7" id="KW-1185">Reference proteome</keyword>